<evidence type="ECO:0000313" key="3">
    <source>
        <dbReference type="Proteomes" id="UP000812270"/>
    </source>
</evidence>
<evidence type="ECO:0008006" key="4">
    <source>
        <dbReference type="Google" id="ProtNLM"/>
    </source>
</evidence>
<gene>
    <name evidence="2" type="ORF">KTO63_13520</name>
</gene>
<keyword evidence="1" id="KW-0732">Signal</keyword>
<feature type="signal peptide" evidence="1">
    <location>
        <begin position="1"/>
        <end position="17"/>
    </location>
</feature>
<protein>
    <recommendedName>
        <fullName evidence="4">Lipid-binding hydrolase</fullName>
    </recommendedName>
</protein>
<dbReference type="Pfam" id="PF12888">
    <property type="entry name" value="Lipid_bd"/>
    <property type="match status" value="1"/>
</dbReference>
<name>A0A9E2SB64_9BACT</name>
<dbReference type="AlphaFoldDB" id="A0A9E2SB64"/>
<dbReference type="RefSeq" id="WP_217791861.1">
    <property type="nucleotide sequence ID" value="NZ_JAHSPG010000010.1"/>
</dbReference>
<keyword evidence="3" id="KW-1185">Reference proteome</keyword>
<accession>A0A9E2SB64</accession>
<dbReference type="InterPro" id="IPR024404">
    <property type="entry name" value="Lipid-bd_put"/>
</dbReference>
<organism evidence="2 3">
    <name type="scientific">Pinibacter aurantiacus</name>
    <dbReference type="NCBI Taxonomy" id="2851599"/>
    <lineage>
        <taxon>Bacteria</taxon>
        <taxon>Pseudomonadati</taxon>
        <taxon>Bacteroidota</taxon>
        <taxon>Chitinophagia</taxon>
        <taxon>Chitinophagales</taxon>
        <taxon>Chitinophagaceae</taxon>
        <taxon>Pinibacter</taxon>
    </lineage>
</organism>
<reference evidence="2" key="1">
    <citation type="submission" date="2021-06" db="EMBL/GenBank/DDBJ databases">
        <authorList>
            <person name="Huq M.A."/>
        </authorList>
    </citation>
    <scope>NUCLEOTIDE SEQUENCE</scope>
    <source>
        <strain evidence="2">MAH-26</strain>
    </source>
</reference>
<evidence type="ECO:0000313" key="2">
    <source>
        <dbReference type="EMBL" id="MBV4358179.1"/>
    </source>
</evidence>
<sequence>MKNIKIYLLFGALIALAGCSKESEDPGQTNTSTVSGDYWANLYVDGDAIYPAPRKITIANTASNKDSVWIDDHGSLYAFYCKAGGNMQNFTFAATNSENLYYDGGPSAPATVTITDGKVMPKAAHSTTGVVTDSIYFKVVFSDDPGTTYEIKGTGTTNWPEDDF</sequence>
<evidence type="ECO:0000256" key="1">
    <source>
        <dbReference type="SAM" id="SignalP"/>
    </source>
</evidence>
<dbReference type="Proteomes" id="UP000812270">
    <property type="component" value="Unassembled WGS sequence"/>
</dbReference>
<comment type="caution">
    <text evidence="2">The sequence shown here is derived from an EMBL/GenBank/DDBJ whole genome shotgun (WGS) entry which is preliminary data.</text>
</comment>
<feature type="chain" id="PRO_5038833717" description="Lipid-binding hydrolase" evidence="1">
    <location>
        <begin position="18"/>
        <end position="164"/>
    </location>
</feature>
<dbReference type="EMBL" id="JAHSPG010000010">
    <property type="protein sequence ID" value="MBV4358179.1"/>
    <property type="molecule type" value="Genomic_DNA"/>
</dbReference>
<proteinExistence type="predicted"/>
<dbReference type="PROSITE" id="PS51257">
    <property type="entry name" value="PROKAR_LIPOPROTEIN"/>
    <property type="match status" value="1"/>
</dbReference>